<dbReference type="FunFam" id="3.40.50.1000:FF:000165">
    <property type="entry name" value="HAD superfamily phosphatase"/>
    <property type="match status" value="1"/>
</dbReference>
<feature type="transmembrane region" description="Helical" evidence="1">
    <location>
        <begin position="346"/>
        <end position="368"/>
    </location>
</feature>
<keyword evidence="1" id="KW-1133">Transmembrane helix</keyword>
<feature type="transmembrane region" description="Helical" evidence="1">
    <location>
        <begin position="303"/>
        <end position="325"/>
    </location>
</feature>
<dbReference type="SUPFAM" id="SSF56784">
    <property type="entry name" value="HAD-like"/>
    <property type="match status" value="1"/>
</dbReference>
<dbReference type="GO" id="GO:0008962">
    <property type="term" value="F:phosphatidylglycerophosphatase activity"/>
    <property type="evidence" value="ECO:0007669"/>
    <property type="project" value="InterPro"/>
</dbReference>
<accession>A0A1V2LTQ9</accession>
<dbReference type="InterPro" id="IPR023214">
    <property type="entry name" value="HAD_sf"/>
</dbReference>
<organism evidence="2 3">
    <name type="scientific">Pichia kudriavzevii</name>
    <name type="common">Yeast</name>
    <name type="synonym">Issatchenkia orientalis</name>
    <dbReference type="NCBI Taxonomy" id="4909"/>
    <lineage>
        <taxon>Eukaryota</taxon>
        <taxon>Fungi</taxon>
        <taxon>Dikarya</taxon>
        <taxon>Ascomycota</taxon>
        <taxon>Saccharomycotina</taxon>
        <taxon>Pichiomycetes</taxon>
        <taxon>Pichiales</taxon>
        <taxon>Pichiaceae</taxon>
        <taxon>Pichia</taxon>
    </lineage>
</organism>
<comment type="caution">
    <text evidence="2">The sequence shown here is derived from an EMBL/GenBank/DDBJ whole genome shotgun (WGS) entry which is preliminary data.</text>
</comment>
<dbReference type="Proteomes" id="UP000189274">
    <property type="component" value="Unassembled WGS sequence"/>
</dbReference>
<reference evidence="3" key="1">
    <citation type="journal article" date="2017" name="Genome Announc.">
        <title>Genome sequences of Cyberlindnera fabianii 65, Pichia kudriavzevii 129, and Saccharomyces cerevisiae 131 isolated from fermented masau fruits in Zimbabwe.</title>
        <authorList>
            <person name="van Rijswijck I.M.H."/>
            <person name="Derks M.F.L."/>
            <person name="Abee T."/>
            <person name="de Ridder D."/>
            <person name="Smid E.J."/>
        </authorList>
    </citation>
    <scope>NUCLEOTIDE SEQUENCE [LARGE SCALE GENOMIC DNA]</scope>
    <source>
        <strain evidence="3">129</strain>
    </source>
</reference>
<dbReference type="NCBIfam" id="TIGR01668">
    <property type="entry name" value="YqeG_hyp_ppase"/>
    <property type="match status" value="1"/>
</dbReference>
<keyword evidence="1" id="KW-0472">Membrane</keyword>
<dbReference type="InterPro" id="IPR036412">
    <property type="entry name" value="HAD-like_sf"/>
</dbReference>
<dbReference type="VEuPathDB" id="FungiDB:C5L36_0B09050"/>
<sequence length="457" mass="51963">MPAFNLSATVNIVRLLFDPQLCRPTVVIPTFNQLPTSIIPNRDIRAVVLDKDNCFAQNHDDKVWPEYTARWEQLKSAYPGAKLLIVSNSAGTNDDGGHEQAKIIQERTGVTVLRHSTKKPGCHNEIMQYFKDANVCNDPSQVAIVGDRLFTDVIMANMMGAHSVWLSVGVVQSNSLICGGIRLLIDQRETDCVGWCKVVVLSRASLLMTTRTVNHFKTLREILDYNDRLTHNLYTDEETLATHAPHYRIKEATLFSVINWNEIMTNRKLIVILITMILATLGQLAFSYVAIGLVNVQQDISLFYVSQGLNLLFSYVLPMTMLTEIDVVRENPLEKLSTEIQIYRRLRVTAVIQFLCTVISGITLNVMITGGPYTRERFGIGDGPTVTEDVTGFVRLIQFISFQISLVVLILTFVNLYMTDRKIRCCFNRVERMQNTSDMEVMFNDTILQRRYNPEYF</sequence>
<dbReference type="EMBL" id="MQVM01000002">
    <property type="protein sequence ID" value="ONH77410.1"/>
    <property type="molecule type" value="Genomic_DNA"/>
</dbReference>
<dbReference type="Gene3D" id="3.40.50.1000">
    <property type="entry name" value="HAD superfamily/HAD-like"/>
    <property type="match status" value="1"/>
</dbReference>
<dbReference type="VEuPathDB" id="FungiDB:C5L36_0B09040"/>
<evidence type="ECO:0000313" key="3">
    <source>
        <dbReference type="Proteomes" id="UP000189274"/>
    </source>
</evidence>
<dbReference type="InterPro" id="IPR010021">
    <property type="entry name" value="PGPP1/Gep4"/>
</dbReference>
<protein>
    <submittedName>
        <fullName evidence="2">Phosphatidylglycerophosphatase GEP4, mitochondrial</fullName>
    </submittedName>
</protein>
<name>A0A1V2LTQ9_PICKU</name>
<gene>
    <name evidence="2" type="ORF">BOH78_0409</name>
</gene>
<keyword evidence="1" id="KW-0812">Transmembrane</keyword>
<evidence type="ECO:0000313" key="2">
    <source>
        <dbReference type="EMBL" id="ONH77410.1"/>
    </source>
</evidence>
<dbReference type="Pfam" id="PF09419">
    <property type="entry name" value="PGP_phosphatase"/>
    <property type="match status" value="1"/>
</dbReference>
<dbReference type="AlphaFoldDB" id="A0A1V2LTQ9"/>
<dbReference type="InterPro" id="IPR027706">
    <property type="entry name" value="PGP_Pase"/>
</dbReference>
<proteinExistence type="predicted"/>
<feature type="transmembrane region" description="Helical" evidence="1">
    <location>
        <begin position="396"/>
        <end position="418"/>
    </location>
</feature>
<evidence type="ECO:0000256" key="1">
    <source>
        <dbReference type="SAM" id="Phobius"/>
    </source>
</evidence>
<feature type="transmembrane region" description="Helical" evidence="1">
    <location>
        <begin position="269"/>
        <end position="291"/>
    </location>
</feature>